<proteinExistence type="predicted"/>
<name>A0AAV5QIF6_9ASCO</name>
<comment type="caution">
    <text evidence="2">The sequence shown here is derived from an EMBL/GenBank/DDBJ whole genome shotgun (WGS) entry which is preliminary data.</text>
</comment>
<evidence type="ECO:0000313" key="3">
    <source>
        <dbReference type="Proteomes" id="UP001360560"/>
    </source>
</evidence>
<organism evidence="2 3">
    <name type="scientific">Saccharomycopsis crataegensis</name>
    <dbReference type="NCBI Taxonomy" id="43959"/>
    <lineage>
        <taxon>Eukaryota</taxon>
        <taxon>Fungi</taxon>
        <taxon>Dikarya</taxon>
        <taxon>Ascomycota</taxon>
        <taxon>Saccharomycotina</taxon>
        <taxon>Saccharomycetes</taxon>
        <taxon>Saccharomycopsidaceae</taxon>
        <taxon>Saccharomycopsis</taxon>
    </lineage>
</organism>
<gene>
    <name evidence="2" type="ORF">DASC09_016920</name>
</gene>
<dbReference type="GeneID" id="90072346"/>
<accession>A0AAV5QIF6</accession>
<feature type="compositionally biased region" description="Basic and acidic residues" evidence="1">
    <location>
        <begin position="11"/>
        <end position="47"/>
    </location>
</feature>
<evidence type="ECO:0000313" key="2">
    <source>
        <dbReference type="EMBL" id="GMM34367.1"/>
    </source>
</evidence>
<dbReference type="AlphaFoldDB" id="A0AAV5QIF6"/>
<dbReference type="Proteomes" id="UP001360560">
    <property type="component" value="Unassembled WGS sequence"/>
</dbReference>
<feature type="region of interest" description="Disordered" evidence="1">
    <location>
        <begin position="1"/>
        <end position="47"/>
    </location>
</feature>
<dbReference type="RefSeq" id="XP_064851367.1">
    <property type="nucleotide sequence ID" value="XM_064995295.1"/>
</dbReference>
<keyword evidence="3" id="KW-1185">Reference proteome</keyword>
<sequence>MASIPDADGDIVIKDHQDKSHPLDLDSTSSEKKKLKRPKIDEIQQKKDQVTRELNELKSRIEKRRSAVIEEPQESSDDEDFVDILDSAFNTSTANALDKDTSANLNEFDQFLEEHKKIDDKLVKTKQSKIFLLRNKTKKIRKSSSVSSLSSRLNDTHSNSIYGLDNSSKASLPGKLIRRISTRKGGVRDNASILTNSVSHNNNSELHKPPTLEEVSSETENELEDKEIITYKKVFRNNREITGKELDKVRTTQNVKKGMPAETTIMDDSDDNIETFQFQFQFSKIKLNEEKLKFSKEVNETVEKHTADEAKVTNTTTTLISNSHNGKITTTTIKPKQANGNKGLLSGLGISSGIASIYGSLFGWKKRQ</sequence>
<protein>
    <submittedName>
        <fullName evidence="2">Uncharacterized protein</fullName>
    </submittedName>
</protein>
<dbReference type="EMBL" id="BTFZ01000002">
    <property type="protein sequence ID" value="GMM34367.1"/>
    <property type="molecule type" value="Genomic_DNA"/>
</dbReference>
<evidence type="ECO:0000256" key="1">
    <source>
        <dbReference type="SAM" id="MobiDB-lite"/>
    </source>
</evidence>
<reference evidence="2 3" key="1">
    <citation type="journal article" date="2023" name="Elife">
        <title>Identification of key yeast species and microbe-microbe interactions impacting larval growth of Drosophila in the wild.</title>
        <authorList>
            <person name="Mure A."/>
            <person name="Sugiura Y."/>
            <person name="Maeda R."/>
            <person name="Honda K."/>
            <person name="Sakurai N."/>
            <person name="Takahashi Y."/>
            <person name="Watada M."/>
            <person name="Katoh T."/>
            <person name="Gotoh A."/>
            <person name="Gotoh Y."/>
            <person name="Taniguchi I."/>
            <person name="Nakamura K."/>
            <person name="Hayashi T."/>
            <person name="Katayama T."/>
            <person name="Uemura T."/>
            <person name="Hattori Y."/>
        </authorList>
    </citation>
    <scope>NUCLEOTIDE SEQUENCE [LARGE SCALE GENOMIC DNA]</scope>
    <source>
        <strain evidence="2 3">SC-9</strain>
    </source>
</reference>